<dbReference type="AlphaFoldDB" id="A0A0U4W7P5"/>
<dbReference type="Proteomes" id="UP000064137">
    <property type="component" value="Chromosome"/>
</dbReference>
<evidence type="ECO:0000256" key="11">
    <source>
        <dbReference type="SAM" id="Phobius"/>
    </source>
</evidence>
<dbReference type="EMBL" id="CP013987">
    <property type="protein sequence ID" value="ALZ83957.1"/>
    <property type="molecule type" value="Genomic_DNA"/>
</dbReference>
<dbReference type="GO" id="GO:0050897">
    <property type="term" value="F:cobalt ion binding"/>
    <property type="evidence" value="ECO:0007669"/>
    <property type="project" value="TreeGrafter"/>
</dbReference>
<evidence type="ECO:0000313" key="12">
    <source>
        <dbReference type="EMBL" id="ALZ83957.1"/>
    </source>
</evidence>
<evidence type="ECO:0000256" key="10">
    <source>
        <dbReference type="ARBA" id="ARBA00023136"/>
    </source>
</evidence>
<dbReference type="Pfam" id="PF01544">
    <property type="entry name" value="CorA"/>
    <property type="match status" value="1"/>
</dbReference>
<feature type="transmembrane region" description="Helical" evidence="11">
    <location>
        <begin position="307"/>
        <end position="327"/>
    </location>
</feature>
<keyword evidence="4" id="KW-1003">Cell membrane</keyword>
<dbReference type="PANTHER" id="PTHR46494">
    <property type="entry name" value="CORA FAMILY METAL ION TRANSPORTER (EUROFUNG)"/>
    <property type="match status" value="1"/>
</dbReference>
<protein>
    <submittedName>
        <fullName evidence="12">CmaX protein</fullName>
    </submittedName>
</protein>
<proteinExistence type="inferred from homology"/>
<dbReference type="GO" id="GO:0000287">
    <property type="term" value="F:magnesium ion binding"/>
    <property type="evidence" value="ECO:0007669"/>
    <property type="project" value="TreeGrafter"/>
</dbReference>
<feature type="transmembrane region" description="Helical" evidence="11">
    <location>
        <begin position="273"/>
        <end position="295"/>
    </location>
</feature>
<dbReference type="KEGG" id="por:APT59_06930"/>
<keyword evidence="9" id="KW-0406">Ion transport</keyword>
<keyword evidence="10 11" id="KW-0472">Membrane</keyword>
<dbReference type="InterPro" id="IPR002523">
    <property type="entry name" value="MgTranspt_CorA/ZnTranspt_ZntB"/>
</dbReference>
<keyword evidence="7" id="KW-0862">Zinc</keyword>
<evidence type="ECO:0000313" key="13">
    <source>
        <dbReference type="Proteomes" id="UP000064137"/>
    </source>
</evidence>
<dbReference type="CDD" id="cd12833">
    <property type="entry name" value="ZntB-like_1"/>
    <property type="match status" value="1"/>
</dbReference>
<dbReference type="GO" id="GO:0015095">
    <property type="term" value="F:magnesium ion transmembrane transporter activity"/>
    <property type="evidence" value="ECO:0007669"/>
    <property type="project" value="TreeGrafter"/>
</dbReference>
<evidence type="ECO:0000256" key="7">
    <source>
        <dbReference type="ARBA" id="ARBA00022833"/>
    </source>
</evidence>
<evidence type="ECO:0000256" key="5">
    <source>
        <dbReference type="ARBA" id="ARBA00022519"/>
    </source>
</evidence>
<dbReference type="InterPro" id="IPR045861">
    <property type="entry name" value="CorA_cytoplasmic_dom"/>
</dbReference>
<dbReference type="InterPro" id="IPR045863">
    <property type="entry name" value="CorA_TM1_TM2"/>
</dbReference>
<dbReference type="Gene3D" id="3.30.460.20">
    <property type="entry name" value="CorA soluble domain-like"/>
    <property type="match status" value="1"/>
</dbReference>
<evidence type="ECO:0000256" key="2">
    <source>
        <dbReference type="ARBA" id="ARBA00009765"/>
    </source>
</evidence>
<evidence type="ECO:0000256" key="6">
    <source>
        <dbReference type="ARBA" id="ARBA00022692"/>
    </source>
</evidence>
<evidence type="ECO:0000256" key="8">
    <source>
        <dbReference type="ARBA" id="ARBA00022989"/>
    </source>
</evidence>
<reference evidence="12 13" key="1">
    <citation type="submission" date="2016-01" db="EMBL/GenBank/DDBJ databases">
        <title>Annotation of Pseudomonas oryzihabitans USDA-ARS-USMARC-56511.</title>
        <authorList>
            <person name="Harhay G.P."/>
            <person name="Harhay D.M."/>
            <person name="Smith T.P.L."/>
            <person name="Bono J.L."/>
            <person name="Heaton M.P."/>
            <person name="Clawson M.L."/>
            <person name="Chitko-Mckown C.G."/>
            <person name="Capik S.F."/>
            <person name="DeDonder K.D."/>
            <person name="Apley M.D."/>
            <person name="Lubbers B.V."/>
            <person name="White B.J."/>
            <person name="Larson R.L."/>
        </authorList>
    </citation>
    <scope>NUCLEOTIDE SEQUENCE [LARGE SCALE GENOMIC DNA]</scope>
    <source>
        <strain evidence="12 13">USDA-ARS-USMARC-56511</strain>
    </source>
</reference>
<organism evidence="12 13">
    <name type="scientific">Pseudomonas oryzihabitans</name>
    <dbReference type="NCBI Taxonomy" id="47885"/>
    <lineage>
        <taxon>Bacteria</taxon>
        <taxon>Pseudomonadati</taxon>
        <taxon>Pseudomonadota</taxon>
        <taxon>Gammaproteobacteria</taxon>
        <taxon>Pseudomonadales</taxon>
        <taxon>Pseudomonadaceae</taxon>
        <taxon>Pseudomonas</taxon>
    </lineage>
</organism>
<evidence type="ECO:0000256" key="1">
    <source>
        <dbReference type="ARBA" id="ARBA00004651"/>
    </source>
</evidence>
<keyword evidence="5" id="KW-0997">Cell inner membrane</keyword>
<accession>A0A0U4W7P5</accession>
<dbReference type="SUPFAM" id="SSF143865">
    <property type="entry name" value="CorA soluble domain-like"/>
    <property type="match status" value="1"/>
</dbReference>
<dbReference type="Gene3D" id="1.20.58.340">
    <property type="entry name" value="Magnesium transport protein CorA, transmembrane region"/>
    <property type="match status" value="2"/>
</dbReference>
<dbReference type="RefSeq" id="WP_059314187.1">
    <property type="nucleotide sequence ID" value="NZ_CP013987.1"/>
</dbReference>
<dbReference type="SUPFAM" id="SSF144083">
    <property type="entry name" value="Magnesium transport protein CorA, transmembrane region"/>
    <property type="match status" value="1"/>
</dbReference>
<evidence type="ECO:0000256" key="9">
    <source>
        <dbReference type="ARBA" id="ARBA00023065"/>
    </source>
</evidence>
<name>A0A0U4W7P5_9PSED</name>
<evidence type="ECO:0000256" key="3">
    <source>
        <dbReference type="ARBA" id="ARBA00022448"/>
    </source>
</evidence>
<keyword evidence="8 11" id="KW-1133">Transmembrane helix</keyword>
<keyword evidence="3" id="KW-0813">Transport</keyword>
<keyword evidence="6 11" id="KW-0812">Transmembrane</keyword>
<dbReference type="PANTHER" id="PTHR46494:SF3">
    <property type="entry name" value="ZINC TRANSPORT PROTEIN ZNTB"/>
    <property type="match status" value="1"/>
</dbReference>
<dbReference type="OrthoDB" id="9803484at2"/>
<dbReference type="GO" id="GO:0005886">
    <property type="term" value="C:plasma membrane"/>
    <property type="evidence" value="ECO:0007669"/>
    <property type="project" value="UniProtKB-SubCell"/>
</dbReference>
<evidence type="ECO:0000256" key="4">
    <source>
        <dbReference type="ARBA" id="ARBA00022475"/>
    </source>
</evidence>
<comment type="similarity">
    <text evidence="2">Belongs to the CorA metal ion transporter (MIT) (TC 1.A.35) family.</text>
</comment>
<sequence length="333" mass="37623">MQQYDSDVEQGLIYGYLLDGRGGGRRLSRRELAEVEPGPSEVLWLHWDRSVPEAQAWLRQSSGLSEFACDLLLEEATRPRLVTQPDDSLLLFLRGVNLNPGAVPEDMVSLRVFVDKRRVISLRMRPMKAAAEVQEDLEAGIGAQSAEDLVLYLASYMTSRVDDLVRGLSDQLDGLEEQVDQDENSLPDHAQVLTLRRRATGLRRYLAPQRDIYADLARGKPAWFVETASQGYWSELHNSLVRNLEELEVMRERVALLQDAEQRATTERTNRTLYLLAIITGFFLPISFITGLLGMNMGGLPGSSSPFGFLIACLLITAVAVFQVWLFRRLRWL</sequence>
<comment type="subcellular location">
    <subcellularLocation>
        <location evidence="1">Cell membrane</location>
        <topology evidence="1">Multi-pass membrane protein</topology>
    </subcellularLocation>
</comment>
<dbReference type="GO" id="GO:0015087">
    <property type="term" value="F:cobalt ion transmembrane transporter activity"/>
    <property type="evidence" value="ECO:0007669"/>
    <property type="project" value="TreeGrafter"/>
</dbReference>
<gene>
    <name evidence="12" type="ORF">APT59_06930</name>
</gene>